<dbReference type="InterPro" id="IPR012337">
    <property type="entry name" value="RNaseH-like_sf"/>
</dbReference>
<feature type="non-terminal residue" evidence="1">
    <location>
        <position position="1"/>
    </location>
</feature>
<name>A0A7T8JW39_CALRO</name>
<dbReference type="InterPro" id="IPR036397">
    <property type="entry name" value="RNaseH_sf"/>
</dbReference>
<dbReference type="GO" id="GO:0003676">
    <property type="term" value="F:nucleic acid binding"/>
    <property type="evidence" value="ECO:0007669"/>
    <property type="project" value="InterPro"/>
</dbReference>
<sequence length="338" mass="37931">MSTYRLLDEVFPLSGGISGGTLSISTVFHESQVSSDVKIPLEERLILEKIELFVGVLWNTSAQQQYIKPQKRAPVHTFKKAQEFCKGNMASFWPADFWPSSSPDVNPLDFAVWGFLEGKTNKTSHTSVEALKATITKEWDNMSEDFIKTSCASVHTQPGDLLTAEVLNCKQALDCSNCDITIGWVRGHNDTTGNEYADVLAKAGAHTGIAVSVPTSIGQAKGALREASMSMWKANWLKMSSCRQTKYFISEPYLGKKIYHYRRASMTRIVSMASGHINLNGHLHRMGRSKTPTCRLCEEEDETPIHLIYDCPRTRIGMDELILETREMKKTLEEFLLI</sequence>
<evidence type="ECO:0008006" key="3">
    <source>
        <dbReference type="Google" id="ProtNLM"/>
    </source>
</evidence>
<dbReference type="PANTHER" id="PTHR46068">
    <property type="entry name" value="PROTEIN CBG27172"/>
    <property type="match status" value="1"/>
</dbReference>
<dbReference type="EMBL" id="CP045901">
    <property type="protein sequence ID" value="QQP37422.1"/>
    <property type="molecule type" value="Genomic_DNA"/>
</dbReference>
<evidence type="ECO:0000313" key="2">
    <source>
        <dbReference type="Proteomes" id="UP000595437"/>
    </source>
</evidence>
<protein>
    <recommendedName>
        <fullName evidence="3">RNase H type-1 domain-containing protein</fullName>
    </recommendedName>
</protein>
<accession>A0A7T8JW39</accession>
<gene>
    <name evidence="1" type="ORF">FKW44_017681</name>
</gene>
<dbReference type="OrthoDB" id="6743369at2759"/>
<reference evidence="2" key="1">
    <citation type="submission" date="2021-01" db="EMBL/GenBank/DDBJ databases">
        <title>Caligus Genome Assembly.</title>
        <authorList>
            <person name="Gallardo-Escarate C."/>
        </authorList>
    </citation>
    <scope>NUCLEOTIDE SEQUENCE [LARGE SCALE GENOMIC DNA]</scope>
</reference>
<dbReference type="Proteomes" id="UP000595437">
    <property type="component" value="Chromosome 12"/>
</dbReference>
<dbReference type="SUPFAM" id="SSF53098">
    <property type="entry name" value="Ribonuclease H-like"/>
    <property type="match status" value="1"/>
</dbReference>
<evidence type="ECO:0000313" key="1">
    <source>
        <dbReference type="EMBL" id="QQP37422.1"/>
    </source>
</evidence>
<dbReference type="PANTHER" id="PTHR46068:SF1">
    <property type="entry name" value="TRANSPOSASE IS30-LIKE HTH DOMAIN-CONTAINING PROTEIN"/>
    <property type="match status" value="1"/>
</dbReference>
<dbReference type="Gene3D" id="3.30.420.10">
    <property type="entry name" value="Ribonuclease H-like superfamily/Ribonuclease H"/>
    <property type="match status" value="1"/>
</dbReference>
<dbReference type="AlphaFoldDB" id="A0A7T8JW39"/>
<keyword evidence="2" id="KW-1185">Reference proteome</keyword>
<proteinExistence type="predicted"/>
<organism evidence="1 2">
    <name type="scientific">Caligus rogercresseyi</name>
    <name type="common">Sea louse</name>
    <dbReference type="NCBI Taxonomy" id="217165"/>
    <lineage>
        <taxon>Eukaryota</taxon>
        <taxon>Metazoa</taxon>
        <taxon>Ecdysozoa</taxon>
        <taxon>Arthropoda</taxon>
        <taxon>Crustacea</taxon>
        <taxon>Multicrustacea</taxon>
        <taxon>Hexanauplia</taxon>
        <taxon>Copepoda</taxon>
        <taxon>Siphonostomatoida</taxon>
        <taxon>Caligidae</taxon>
        <taxon>Caligus</taxon>
    </lineage>
</organism>